<accession>A0A3S5C7H5</accession>
<organism evidence="2 3">
    <name type="scientific">Protopolystoma xenopodis</name>
    <dbReference type="NCBI Taxonomy" id="117903"/>
    <lineage>
        <taxon>Eukaryota</taxon>
        <taxon>Metazoa</taxon>
        <taxon>Spiralia</taxon>
        <taxon>Lophotrochozoa</taxon>
        <taxon>Platyhelminthes</taxon>
        <taxon>Monogenea</taxon>
        <taxon>Polyopisthocotylea</taxon>
        <taxon>Polystomatidea</taxon>
        <taxon>Polystomatidae</taxon>
        <taxon>Protopolystoma</taxon>
    </lineage>
</organism>
<feature type="compositionally biased region" description="Basic and acidic residues" evidence="1">
    <location>
        <begin position="97"/>
        <end position="109"/>
    </location>
</feature>
<comment type="caution">
    <text evidence="2">The sequence shown here is derived from an EMBL/GenBank/DDBJ whole genome shotgun (WGS) entry which is preliminary data.</text>
</comment>
<protein>
    <submittedName>
        <fullName evidence="2">Uncharacterized protein</fullName>
    </submittedName>
</protein>
<dbReference type="Proteomes" id="UP000784294">
    <property type="component" value="Unassembled WGS sequence"/>
</dbReference>
<reference evidence="2" key="1">
    <citation type="submission" date="2018-11" db="EMBL/GenBank/DDBJ databases">
        <authorList>
            <consortium name="Pathogen Informatics"/>
        </authorList>
    </citation>
    <scope>NUCLEOTIDE SEQUENCE</scope>
</reference>
<keyword evidence="3" id="KW-1185">Reference proteome</keyword>
<dbReference type="AlphaFoldDB" id="A0A3S5C7H5"/>
<evidence type="ECO:0000256" key="1">
    <source>
        <dbReference type="SAM" id="MobiDB-lite"/>
    </source>
</evidence>
<name>A0A3S5C7H5_9PLAT</name>
<feature type="region of interest" description="Disordered" evidence="1">
    <location>
        <begin position="1"/>
        <end position="33"/>
    </location>
</feature>
<gene>
    <name evidence="2" type="ORF">PXEA_LOCUS33870</name>
</gene>
<dbReference type="EMBL" id="CAAALY010264864">
    <property type="protein sequence ID" value="VEL40430.1"/>
    <property type="molecule type" value="Genomic_DNA"/>
</dbReference>
<evidence type="ECO:0000313" key="3">
    <source>
        <dbReference type="Proteomes" id="UP000784294"/>
    </source>
</evidence>
<proteinExistence type="predicted"/>
<feature type="compositionally biased region" description="Basic and acidic residues" evidence="1">
    <location>
        <begin position="1"/>
        <end position="10"/>
    </location>
</feature>
<sequence>MEKGLRRGLEADSNVRLGPGPSPASIYRGPDHTFTGHPPATAALAEGLWLAVFPLASYAEPQAQAQSGSRPDDHQYQPCARLSLPVASPAARPAGRPRTEGVVVRRDRTCPQSSMSRAHASTPPDLATGPASGAPGDTDSTSSFLLPRSCDQSEAINEPPTASKSRRRGYGAAFLTTDVQQLAHVDLEEETFSLPISC</sequence>
<evidence type="ECO:0000313" key="2">
    <source>
        <dbReference type="EMBL" id="VEL40430.1"/>
    </source>
</evidence>
<feature type="compositionally biased region" description="Polar residues" evidence="1">
    <location>
        <begin position="138"/>
        <end position="163"/>
    </location>
</feature>
<feature type="region of interest" description="Disordered" evidence="1">
    <location>
        <begin position="84"/>
        <end position="169"/>
    </location>
</feature>